<keyword evidence="1" id="KW-0472">Membrane</keyword>
<sequence length="220" mass="23968">MSAVRFARFLRAAGVVGAIAAYQFGAHHAASTPGAHGLGLALVLAPLLLVALNAAVRSPARAWLLPLWALACAVLWLGRAPLTEHFGWGLWLEHASFNLALAWMFGRTLGQGREPLCTQFATMVHGKLEPRVGRYTRRVTIAWTLFFVATAFVSTMLFACASIVAWSTFANYLALPLVGLMFVVEYGCRRIALPGMKPSSIMDSVRAYTQSMQMRRSGAQ</sequence>
<gene>
    <name evidence="2" type="ORF">AWB78_04587</name>
</gene>
<accession>A0A158D0E9</accession>
<feature type="transmembrane region" description="Helical" evidence="1">
    <location>
        <begin position="170"/>
        <end position="188"/>
    </location>
</feature>
<protein>
    <submittedName>
        <fullName evidence="2">Membrane protein</fullName>
    </submittedName>
</protein>
<reference evidence="2" key="1">
    <citation type="submission" date="2016-01" db="EMBL/GenBank/DDBJ databases">
        <authorList>
            <person name="Peeters C."/>
        </authorList>
    </citation>
    <scope>NUCLEOTIDE SEQUENCE</scope>
    <source>
        <strain evidence="2">LMG 29321</strain>
    </source>
</reference>
<dbReference type="Proteomes" id="UP000071859">
    <property type="component" value="Unassembled WGS sequence"/>
</dbReference>
<dbReference type="EMBL" id="FCOX02000026">
    <property type="protein sequence ID" value="SAK88114.1"/>
    <property type="molecule type" value="Genomic_DNA"/>
</dbReference>
<evidence type="ECO:0000313" key="3">
    <source>
        <dbReference type="Proteomes" id="UP000071859"/>
    </source>
</evidence>
<dbReference type="OrthoDB" id="8537043at2"/>
<keyword evidence="1" id="KW-0812">Transmembrane</keyword>
<feature type="transmembrane region" description="Helical" evidence="1">
    <location>
        <begin position="36"/>
        <end position="56"/>
    </location>
</feature>
<evidence type="ECO:0000256" key="1">
    <source>
        <dbReference type="SAM" id="Phobius"/>
    </source>
</evidence>
<keyword evidence="3" id="KW-1185">Reference proteome</keyword>
<dbReference type="RefSeq" id="WP_062608201.1">
    <property type="nucleotide sequence ID" value="NZ_FCOX02000026.1"/>
</dbReference>
<feature type="transmembrane region" description="Helical" evidence="1">
    <location>
        <begin position="141"/>
        <end position="164"/>
    </location>
</feature>
<keyword evidence="1" id="KW-1133">Transmembrane helix</keyword>
<feature type="transmembrane region" description="Helical" evidence="1">
    <location>
        <begin position="63"/>
        <end position="82"/>
    </location>
</feature>
<proteinExistence type="predicted"/>
<feature type="transmembrane region" description="Helical" evidence="1">
    <location>
        <begin position="12"/>
        <end position="30"/>
    </location>
</feature>
<evidence type="ECO:0000313" key="2">
    <source>
        <dbReference type="EMBL" id="SAK88114.1"/>
    </source>
</evidence>
<comment type="caution">
    <text evidence="2">The sequence shown here is derived from an EMBL/GenBank/DDBJ whole genome shotgun (WGS) entry which is preliminary data.</text>
</comment>
<feature type="transmembrane region" description="Helical" evidence="1">
    <location>
        <begin position="88"/>
        <end position="106"/>
    </location>
</feature>
<organism evidence="2 3">
    <name type="scientific">Caballeronia calidae</name>
    <dbReference type="NCBI Taxonomy" id="1777139"/>
    <lineage>
        <taxon>Bacteria</taxon>
        <taxon>Pseudomonadati</taxon>
        <taxon>Pseudomonadota</taxon>
        <taxon>Betaproteobacteria</taxon>
        <taxon>Burkholderiales</taxon>
        <taxon>Burkholderiaceae</taxon>
        <taxon>Caballeronia</taxon>
    </lineage>
</organism>
<dbReference type="AlphaFoldDB" id="A0A158D0E9"/>
<name>A0A158D0E9_9BURK</name>